<dbReference type="Gene3D" id="3.40.50.20">
    <property type="match status" value="1"/>
</dbReference>
<dbReference type="RefSeq" id="WP_036082380.1">
    <property type="nucleotide sequence ID" value="NZ_AODE01000047.1"/>
</dbReference>
<dbReference type="InterPro" id="IPR050179">
    <property type="entry name" value="Trans_hexapeptide_repeat"/>
</dbReference>
<dbReference type="AlphaFoldDB" id="W7BDW7"/>
<dbReference type="PANTHER" id="PTHR43300">
    <property type="entry name" value="ACETYLTRANSFERASE"/>
    <property type="match status" value="1"/>
</dbReference>
<evidence type="ECO:0000313" key="4">
    <source>
        <dbReference type="EMBL" id="EUJ25299.1"/>
    </source>
</evidence>
<feature type="active site" description="Proton acceptor" evidence="1">
    <location>
        <position position="136"/>
    </location>
</feature>
<dbReference type="PATRIC" id="fig|1265820.5.peg.3573"/>
<dbReference type="Gene3D" id="2.160.10.10">
    <property type="entry name" value="Hexapeptide repeat proteins"/>
    <property type="match status" value="1"/>
</dbReference>
<dbReference type="Proteomes" id="UP000019254">
    <property type="component" value="Unassembled WGS sequence"/>
</dbReference>
<dbReference type="NCBIfam" id="TIGR03570">
    <property type="entry name" value="NeuD_NnaD"/>
    <property type="match status" value="1"/>
</dbReference>
<feature type="binding site" evidence="2">
    <location>
        <position position="69"/>
    </location>
    <ligand>
        <name>substrate</name>
    </ligand>
</feature>
<protein>
    <recommendedName>
        <fullName evidence="3">PglD N-terminal domain-containing protein</fullName>
    </recommendedName>
</protein>
<dbReference type="OrthoDB" id="9794407at2"/>
<feature type="domain" description="PglD N-terminal" evidence="3">
    <location>
        <begin position="5"/>
        <end position="81"/>
    </location>
</feature>
<dbReference type="InterPro" id="IPR041561">
    <property type="entry name" value="PglD_N"/>
</dbReference>
<dbReference type="STRING" id="1265820.PCORN_18139"/>
<dbReference type="EMBL" id="AODE01000047">
    <property type="protein sequence ID" value="EUJ25299.1"/>
    <property type="molecule type" value="Genomic_DNA"/>
</dbReference>
<organism evidence="4 5">
    <name type="scientific">Listeria cornellensis FSL F6-0969</name>
    <dbReference type="NCBI Taxonomy" id="1265820"/>
    <lineage>
        <taxon>Bacteria</taxon>
        <taxon>Bacillati</taxon>
        <taxon>Bacillota</taxon>
        <taxon>Bacilli</taxon>
        <taxon>Bacillales</taxon>
        <taxon>Listeriaceae</taxon>
        <taxon>Listeria</taxon>
    </lineage>
</organism>
<dbReference type="InterPro" id="IPR011004">
    <property type="entry name" value="Trimer_LpxA-like_sf"/>
</dbReference>
<evidence type="ECO:0000259" key="3">
    <source>
        <dbReference type="Pfam" id="PF17836"/>
    </source>
</evidence>
<reference evidence="4 5" key="1">
    <citation type="journal article" date="2014" name="Int. J. Syst. Evol. Microbiol.">
        <title>Listeria floridensis sp. nov., Listeria aquatica sp. nov., Listeria cornellensis sp. nov., Listeria riparia sp. nov. and Listeria grandensis sp. nov., from agricultural and natural environments.</title>
        <authorList>
            <person name="den Bakker H.C."/>
            <person name="Warchocki S."/>
            <person name="Wright E.M."/>
            <person name="Allred A.F."/>
            <person name="Ahlstrom C."/>
            <person name="Manuel C.S."/>
            <person name="Stasiewicz M.J."/>
            <person name="Burrell A."/>
            <person name="Roof S."/>
            <person name="Strawn L."/>
            <person name="Fortes E.D."/>
            <person name="Nightingale K.K."/>
            <person name="Kephart D."/>
            <person name="Wiedmann M."/>
        </authorList>
    </citation>
    <scope>NUCLEOTIDE SEQUENCE [LARGE SCALE GENOMIC DNA]</scope>
    <source>
        <strain evidence="5">FSL F6-969</strain>
    </source>
</reference>
<sequence>MLKELVVIGDGSVTKMVREIIALQKEYQIIAILDDSLKEAYVAEDGIYFGPLANSRFVASGSYFFIAVGNNEARQKIFKQLNKGQEQFPNMIHPAALISPNAKIGYGNFIMAGAIINVDACVGNQTIVNSASIIGHDAVLGDFTQVSPGVVITGYVQLENGAYIGANATVLPDVVVSLWAIVGAGSTVVNDVDEYTVVVGTPAKYLKQRDSQLQMN</sequence>
<keyword evidence="5" id="KW-1185">Reference proteome</keyword>
<dbReference type="Pfam" id="PF17836">
    <property type="entry name" value="PglD_N"/>
    <property type="match status" value="1"/>
</dbReference>
<dbReference type="PANTHER" id="PTHR43300:SF7">
    <property type="entry name" value="UDP-N-ACETYLBACILLOSAMINE N-ACETYLTRANSFERASE"/>
    <property type="match status" value="1"/>
</dbReference>
<dbReference type="InterPro" id="IPR020019">
    <property type="entry name" value="AcTrfase_PglD-like"/>
</dbReference>
<comment type="caution">
    <text evidence="4">The sequence shown here is derived from an EMBL/GenBank/DDBJ whole genome shotgun (WGS) entry which is preliminary data.</text>
</comment>
<dbReference type="SUPFAM" id="SSF51161">
    <property type="entry name" value="Trimeric LpxA-like enzymes"/>
    <property type="match status" value="1"/>
</dbReference>
<feature type="site" description="Increases basicity of active site His" evidence="1">
    <location>
        <position position="137"/>
    </location>
</feature>
<proteinExistence type="predicted"/>
<evidence type="ECO:0000256" key="1">
    <source>
        <dbReference type="PIRSR" id="PIRSR620019-1"/>
    </source>
</evidence>
<evidence type="ECO:0000313" key="5">
    <source>
        <dbReference type="Proteomes" id="UP000019254"/>
    </source>
</evidence>
<accession>W7BDW7</accession>
<evidence type="ECO:0000256" key="2">
    <source>
        <dbReference type="PIRSR" id="PIRSR620019-2"/>
    </source>
</evidence>
<gene>
    <name evidence="4" type="ORF">PCORN_18139</name>
</gene>
<dbReference type="CDD" id="cd03360">
    <property type="entry name" value="LbH_AT_putative"/>
    <property type="match status" value="1"/>
</dbReference>
<name>W7BDW7_9LIST</name>